<feature type="binding site" evidence="1">
    <location>
        <position position="19"/>
    </location>
    <ligand>
        <name>S-adenosyl-L-methionine</name>
        <dbReference type="ChEBI" id="CHEBI:59789"/>
    </ligand>
</feature>
<dbReference type="OrthoDB" id="9791274at2"/>
<dbReference type="Gene3D" id="3.40.50.150">
    <property type="entry name" value="Vaccinia Virus protein VP39"/>
    <property type="match status" value="1"/>
</dbReference>
<feature type="site" description="Interaction with substrate rRNA" evidence="1">
    <location>
        <position position="4"/>
    </location>
</feature>
<dbReference type="PANTHER" id="PTHR37426:SF1">
    <property type="entry name" value="RIBOSOMAL RNA LARGE SUBUNIT METHYLTRANSFERASE J"/>
    <property type="match status" value="1"/>
</dbReference>
<comment type="subunit">
    <text evidence="1">Monomer.</text>
</comment>
<feature type="binding site" evidence="1">
    <location>
        <position position="100"/>
    </location>
    <ligand>
        <name>S-adenosyl-L-methionine</name>
        <dbReference type="ChEBI" id="CHEBI:59789"/>
    </ligand>
</feature>
<keyword evidence="1" id="KW-0949">S-adenosyl-L-methionine</keyword>
<dbReference type="SUPFAM" id="SSF53335">
    <property type="entry name" value="S-adenosyl-L-methionine-dependent methyltransferases"/>
    <property type="match status" value="1"/>
</dbReference>
<feature type="binding site" evidence="1">
    <location>
        <position position="118"/>
    </location>
    <ligand>
        <name>S-adenosyl-L-methionine</name>
        <dbReference type="ChEBI" id="CHEBI:59789"/>
    </ligand>
</feature>
<protein>
    <recommendedName>
        <fullName evidence="1">Ribosomal RNA large subunit methyltransferase J</fullName>
        <ecNumber evidence="1">2.1.1.266</ecNumber>
    </recommendedName>
    <alternativeName>
        <fullName evidence="1">23S rRNA (adenine(2030)-N6)-methyltransferase</fullName>
    </alternativeName>
    <alternativeName>
        <fullName evidence="1">23S rRNA m6A2030 methyltransferase</fullName>
    </alternativeName>
</protein>
<name>A0A0W0XTS2_9GAMM</name>
<keyword evidence="1" id="KW-0698">rRNA processing</keyword>
<keyword evidence="1" id="KW-0489">Methyltransferase</keyword>
<feature type="binding site" evidence="1">
    <location>
        <begin position="143"/>
        <end position="144"/>
    </location>
    <ligand>
        <name>S-adenosyl-L-methionine</name>
        <dbReference type="ChEBI" id="CHEBI:59789"/>
    </ligand>
</feature>
<reference evidence="2 3" key="1">
    <citation type="submission" date="2015-11" db="EMBL/GenBank/DDBJ databases">
        <title>Genomic analysis of 38 Legionella species identifies large and diverse effector repertoires.</title>
        <authorList>
            <person name="Burstein D."/>
            <person name="Amaro F."/>
            <person name="Zusman T."/>
            <person name="Lifshitz Z."/>
            <person name="Cohen O."/>
            <person name="Gilbert J.A."/>
            <person name="Pupko T."/>
            <person name="Shuman H.A."/>
            <person name="Segal G."/>
        </authorList>
    </citation>
    <scope>NUCLEOTIDE SEQUENCE [LARGE SCALE GENOMIC DNA]</scope>
    <source>
        <strain evidence="2 3">CDC#1442-AUS-E</strain>
    </source>
</reference>
<dbReference type="AlphaFoldDB" id="A0A0W0XTS2"/>
<keyword evidence="1" id="KW-0808">Transferase</keyword>
<dbReference type="PATRIC" id="fig|45073.5.peg.2135"/>
<comment type="function">
    <text evidence="1">Specifically methylates the adenine in position 2030 of 23S rRNA.</text>
</comment>
<comment type="caution">
    <text evidence="2">The sequence shown here is derived from an EMBL/GenBank/DDBJ whole genome shotgun (WGS) entry which is preliminary data.</text>
</comment>
<dbReference type="Proteomes" id="UP000054618">
    <property type="component" value="Unassembled WGS sequence"/>
</dbReference>
<dbReference type="GO" id="GO:0070475">
    <property type="term" value="P:rRNA base methylation"/>
    <property type="evidence" value="ECO:0007669"/>
    <property type="project" value="UniProtKB-UniRule"/>
</dbReference>
<organism evidence="2 3">
    <name type="scientific">Legionella quinlivanii</name>
    <dbReference type="NCBI Taxonomy" id="45073"/>
    <lineage>
        <taxon>Bacteria</taxon>
        <taxon>Pseudomonadati</taxon>
        <taxon>Pseudomonadota</taxon>
        <taxon>Gammaproteobacteria</taxon>
        <taxon>Legionellales</taxon>
        <taxon>Legionellaceae</taxon>
        <taxon>Legionella</taxon>
    </lineage>
</organism>
<proteinExistence type="inferred from homology"/>
<dbReference type="EC" id="2.1.1.266" evidence="1"/>
<dbReference type="HAMAP" id="MF_00934">
    <property type="entry name" value="23SrRNA_methyltr_J"/>
    <property type="match status" value="1"/>
</dbReference>
<accession>A0A0W0XTS2</accession>
<dbReference type="GO" id="GO:0003723">
    <property type="term" value="F:RNA binding"/>
    <property type="evidence" value="ECO:0007669"/>
    <property type="project" value="UniProtKB-UniRule"/>
</dbReference>
<dbReference type="InterPro" id="IPR029063">
    <property type="entry name" value="SAM-dependent_MTases_sf"/>
</dbReference>
<keyword evidence="3" id="KW-1185">Reference proteome</keyword>
<gene>
    <name evidence="1" type="primary">rlmJ</name>
    <name evidence="2" type="ORF">Lqui_2026</name>
</gene>
<evidence type="ECO:0000313" key="2">
    <source>
        <dbReference type="EMBL" id="KTD48215.1"/>
    </source>
</evidence>
<dbReference type="PANTHER" id="PTHR37426">
    <property type="entry name" value="RIBOSOMAL RNA LARGE SUBUNIT METHYLTRANSFERASE J"/>
    <property type="match status" value="1"/>
</dbReference>
<keyword evidence="1" id="KW-0694">RNA-binding</keyword>
<dbReference type="STRING" id="45073.Lqui_2026"/>
<comment type="catalytic activity">
    <reaction evidence="1">
        <text>adenosine(2030) in 23S rRNA + S-adenosyl-L-methionine = N(6)-methyladenosine(2030) in 23S rRNA + S-adenosyl-L-homocysteine + H(+)</text>
        <dbReference type="Rhea" id="RHEA:43736"/>
        <dbReference type="Rhea" id="RHEA-COMP:10668"/>
        <dbReference type="Rhea" id="RHEA-COMP:10669"/>
        <dbReference type="ChEBI" id="CHEBI:15378"/>
        <dbReference type="ChEBI" id="CHEBI:57856"/>
        <dbReference type="ChEBI" id="CHEBI:59789"/>
        <dbReference type="ChEBI" id="CHEBI:74411"/>
        <dbReference type="ChEBI" id="CHEBI:74449"/>
        <dbReference type="EC" id="2.1.1.266"/>
    </reaction>
</comment>
<feature type="binding site" evidence="1">
    <location>
        <position position="42"/>
    </location>
    <ligand>
        <name>S-adenosyl-L-methionine</name>
        <dbReference type="ChEBI" id="CHEBI:59789"/>
    </ligand>
</feature>
<dbReference type="EMBL" id="LNYS01000012">
    <property type="protein sequence ID" value="KTD48215.1"/>
    <property type="molecule type" value="Genomic_DNA"/>
</dbReference>
<evidence type="ECO:0000256" key="1">
    <source>
        <dbReference type="HAMAP-Rule" id="MF_00934"/>
    </source>
</evidence>
<dbReference type="GO" id="GO:0005829">
    <property type="term" value="C:cytosol"/>
    <property type="evidence" value="ECO:0007669"/>
    <property type="project" value="TreeGrafter"/>
</dbReference>
<dbReference type="RefSeq" id="WP_058508125.1">
    <property type="nucleotide sequence ID" value="NZ_CAAAIK010000010.1"/>
</dbReference>
<sequence>MLSYQHGYHAGNFADIVKHFVLTNLLSSLQQKEKPLFILETHAGRGLYDLRDRQSNKTGEYLAGIAEVWKFKKKAPTAFESYLNSIQKLNNEELRYYPGSPSLIIDNLRPQDRLTACELHPREFEHLDSLSHQGKRVHFTHSDGIDNLTALLPPPERRGLIFIDPSFEIKTEYKQIPEKMGLAYKKFETGVFCLWYPIIDSRLHEKLLRHLGAIRAKQTLNIEFHLGVPGDGMNSCGLWIINPPYLLEDKVKSGLDYLCSIINPKKSFYRIEKTGF</sequence>
<dbReference type="GO" id="GO:0036307">
    <property type="term" value="F:23S rRNA (adenine(2030)-N(6))-methyltransferase activity"/>
    <property type="evidence" value="ECO:0007669"/>
    <property type="project" value="UniProtKB-UniRule"/>
</dbReference>
<feature type="active site" description="Proton acceptor" evidence="1">
    <location>
        <position position="164"/>
    </location>
</feature>
<feature type="binding site" evidence="1">
    <location>
        <position position="164"/>
    </location>
    <ligand>
        <name>S-adenosyl-L-methionine</name>
        <dbReference type="ChEBI" id="CHEBI:59789"/>
    </ligand>
</feature>
<dbReference type="InterPro" id="IPR007473">
    <property type="entry name" value="RlmJ"/>
</dbReference>
<dbReference type="Pfam" id="PF04378">
    <property type="entry name" value="RsmJ"/>
    <property type="match status" value="1"/>
</dbReference>
<comment type="similarity">
    <text evidence="1">Belongs to the RlmJ family.</text>
</comment>
<evidence type="ECO:0000313" key="3">
    <source>
        <dbReference type="Proteomes" id="UP000054618"/>
    </source>
</evidence>